<dbReference type="HOGENOM" id="CLU_089999_1_0_9"/>
<evidence type="ECO:0000313" key="1">
    <source>
        <dbReference type="EMBL" id="EHQ89758.1"/>
    </source>
</evidence>
<gene>
    <name evidence="1" type="ORF">DesyoDRAFT_2702</name>
</gene>
<evidence type="ECO:0000313" key="2">
    <source>
        <dbReference type="Proteomes" id="UP000005104"/>
    </source>
</evidence>
<organism evidence="1 2">
    <name type="scientific">Desulfosporosinus youngiae DSM 17734</name>
    <dbReference type="NCBI Taxonomy" id="768710"/>
    <lineage>
        <taxon>Bacteria</taxon>
        <taxon>Bacillati</taxon>
        <taxon>Bacillota</taxon>
        <taxon>Clostridia</taxon>
        <taxon>Eubacteriales</taxon>
        <taxon>Desulfitobacteriaceae</taxon>
        <taxon>Desulfosporosinus</taxon>
    </lineage>
</organism>
<dbReference type="OrthoDB" id="1099791at2"/>
<dbReference type="SUPFAM" id="SSF109604">
    <property type="entry name" value="HD-domain/PDEase-like"/>
    <property type="match status" value="1"/>
</dbReference>
<sequence>MADYILTYSKIKFFPLEPIKEDIKIEDIAHSLSLMTRANGHCRHFYSVAQHSIHCFREAKSRGYSKRVQLGCLLHDASESYISDLTRPVKRNMPEYFAIEETLQGVIYDRFGLGDLKDEEKRHIEEVDDTLLHYEFAELMNFPIFDVAPTKTTEHDFSPKEFTLVEQEFLDIFADIIGMSSDTHL</sequence>
<name>H5Y477_9FIRM</name>
<dbReference type="RefSeq" id="WP_007783768.1">
    <property type="nucleotide sequence ID" value="NZ_CM001441.1"/>
</dbReference>
<accession>H5Y477</accession>
<dbReference type="EMBL" id="CM001441">
    <property type="protein sequence ID" value="EHQ89758.1"/>
    <property type="molecule type" value="Genomic_DNA"/>
</dbReference>
<dbReference type="eggNOG" id="COG1896">
    <property type="taxonomic scope" value="Bacteria"/>
</dbReference>
<proteinExistence type="predicted"/>
<protein>
    <recommendedName>
        <fullName evidence="3">HD superfamily hydrolase</fullName>
    </recommendedName>
</protein>
<dbReference type="Proteomes" id="UP000005104">
    <property type="component" value="Chromosome"/>
</dbReference>
<dbReference type="STRING" id="768710.DesyoDRAFT_2702"/>
<dbReference type="Gene3D" id="1.10.3210.10">
    <property type="entry name" value="Hypothetical protein af1432"/>
    <property type="match status" value="1"/>
</dbReference>
<reference evidence="1 2" key="1">
    <citation type="submission" date="2011-11" db="EMBL/GenBank/DDBJ databases">
        <title>The Noncontiguous Finished genome of Desulfosporosinus youngiae DSM 17734.</title>
        <authorList>
            <consortium name="US DOE Joint Genome Institute (JGI-PGF)"/>
            <person name="Lucas S."/>
            <person name="Han J."/>
            <person name="Lapidus A."/>
            <person name="Cheng J.-F."/>
            <person name="Goodwin L."/>
            <person name="Pitluck S."/>
            <person name="Peters L."/>
            <person name="Ovchinnikova G."/>
            <person name="Lu M."/>
            <person name="Land M.L."/>
            <person name="Hauser L."/>
            <person name="Pester M."/>
            <person name="Spring S."/>
            <person name="Ollivier B."/>
            <person name="Rattei T."/>
            <person name="Klenk H.-P."/>
            <person name="Wagner M."/>
            <person name="Loy A."/>
            <person name="Woyke T.J."/>
        </authorList>
    </citation>
    <scope>NUCLEOTIDE SEQUENCE [LARGE SCALE GENOMIC DNA]</scope>
    <source>
        <strain evidence="1 2">DSM 17734</strain>
    </source>
</reference>
<evidence type="ECO:0008006" key="3">
    <source>
        <dbReference type="Google" id="ProtNLM"/>
    </source>
</evidence>
<dbReference type="AlphaFoldDB" id="H5Y477"/>
<keyword evidence="2" id="KW-1185">Reference proteome</keyword>